<reference evidence="2" key="1">
    <citation type="submission" date="2020-11" db="EMBL/GenBank/DDBJ databases">
        <authorList>
            <consortium name="DOE Joint Genome Institute"/>
            <person name="Ahrendt S."/>
            <person name="Riley R."/>
            <person name="Andreopoulos W."/>
            <person name="Labutti K."/>
            <person name="Pangilinan J."/>
            <person name="Ruiz-Duenas F.J."/>
            <person name="Barrasa J.M."/>
            <person name="Sanchez-Garcia M."/>
            <person name="Camarero S."/>
            <person name="Miyauchi S."/>
            <person name="Serrano A."/>
            <person name="Linde D."/>
            <person name="Babiker R."/>
            <person name="Drula E."/>
            <person name="Ayuso-Fernandez I."/>
            <person name="Pacheco R."/>
            <person name="Padilla G."/>
            <person name="Ferreira P."/>
            <person name="Barriuso J."/>
            <person name="Kellner H."/>
            <person name="Castanera R."/>
            <person name="Alfaro M."/>
            <person name="Ramirez L."/>
            <person name="Pisabarro A.G."/>
            <person name="Kuo A."/>
            <person name="Tritt A."/>
            <person name="Lipzen A."/>
            <person name="He G."/>
            <person name="Yan M."/>
            <person name="Ng V."/>
            <person name="Cullen D."/>
            <person name="Martin F."/>
            <person name="Rosso M.-N."/>
            <person name="Henrissat B."/>
            <person name="Hibbett D."/>
            <person name="Martinez A.T."/>
            <person name="Grigoriev I.V."/>
        </authorList>
    </citation>
    <scope>NUCLEOTIDE SEQUENCE</scope>
    <source>
        <strain evidence="2">AH 40177</strain>
    </source>
</reference>
<organism evidence="2 3">
    <name type="scientific">Rhodocollybia butyracea</name>
    <dbReference type="NCBI Taxonomy" id="206335"/>
    <lineage>
        <taxon>Eukaryota</taxon>
        <taxon>Fungi</taxon>
        <taxon>Dikarya</taxon>
        <taxon>Basidiomycota</taxon>
        <taxon>Agaricomycotina</taxon>
        <taxon>Agaricomycetes</taxon>
        <taxon>Agaricomycetidae</taxon>
        <taxon>Agaricales</taxon>
        <taxon>Marasmiineae</taxon>
        <taxon>Omphalotaceae</taxon>
        <taxon>Rhodocollybia</taxon>
    </lineage>
</organism>
<keyword evidence="3" id="KW-1185">Reference proteome</keyword>
<dbReference type="Proteomes" id="UP000772434">
    <property type="component" value="Unassembled WGS sequence"/>
</dbReference>
<accession>A0A9P5P5Z3</accession>
<dbReference type="EMBL" id="JADNRY010000496">
    <property type="protein sequence ID" value="KAF9047222.1"/>
    <property type="molecule type" value="Genomic_DNA"/>
</dbReference>
<feature type="compositionally biased region" description="Basic residues" evidence="1">
    <location>
        <begin position="137"/>
        <end position="152"/>
    </location>
</feature>
<evidence type="ECO:0000313" key="2">
    <source>
        <dbReference type="EMBL" id="KAF9047222.1"/>
    </source>
</evidence>
<gene>
    <name evidence="2" type="ORF">BDP27DRAFT_1517463</name>
</gene>
<protein>
    <submittedName>
        <fullName evidence="2">Uncharacterized protein</fullName>
    </submittedName>
</protein>
<feature type="region of interest" description="Disordered" evidence="1">
    <location>
        <begin position="120"/>
        <end position="165"/>
    </location>
</feature>
<dbReference type="AlphaFoldDB" id="A0A9P5P5Z3"/>
<comment type="caution">
    <text evidence="2">The sequence shown here is derived from an EMBL/GenBank/DDBJ whole genome shotgun (WGS) entry which is preliminary data.</text>
</comment>
<evidence type="ECO:0000313" key="3">
    <source>
        <dbReference type="Proteomes" id="UP000772434"/>
    </source>
</evidence>
<sequence>MSMVSNQIQARLANLLDCTNEASAVEQCLAQLLGCSLHKVQTYLTREQSCDIVHLSMAMTELTSTRIREIGRTFYLIKWVLGCFTSQSDLMKNTLKDLYDDLKKLHSKIFREEVDPELLRPPYDDQTCAQPGTPQKLGKKKKKPQRVGRKLVSRKEKNPARRAGVKTMASHLDKDFTTGSEVHSPSRSVLFHSNDVSFGPEVNSASHCWPHFLFPASSPFVKDSFFNAQPYNGTSLLPGPSVSYTTWYTPDSEVERIPSYSNRAYSNHSHHNGYQSVSSPLVAEGSSSRWSSQFVVPYELQNIVWPKFLERDFDMGRELDKFLEQNRDILEDRG</sequence>
<name>A0A9P5P5Z3_9AGAR</name>
<proteinExistence type="predicted"/>
<evidence type="ECO:0000256" key="1">
    <source>
        <dbReference type="SAM" id="MobiDB-lite"/>
    </source>
</evidence>